<reference evidence="1 2" key="1">
    <citation type="journal article" date="2019" name="Sci. Rep.">
        <title>Orb-weaving spider Araneus ventricosus genome elucidates the spidroin gene catalogue.</title>
        <authorList>
            <person name="Kono N."/>
            <person name="Nakamura H."/>
            <person name="Ohtoshi R."/>
            <person name="Moran D.A.P."/>
            <person name="Shinohara A."/>
            <person name="Yoshida Y."/>
            <person name="Fujiwara M."/>
            <person name="Mori M."/>
            <person name="Tomita M."/>
            <person name="Arakawa K."/>
        </authorList>
    </citation>
    <scope>NUCLEOTIDE SEQUENCE [LARGE SCALE GENOMIC DNA]</scope>
</reference>
<protein>
    <submittedName>
        <fullName evidence="1">Uncharacterized protein</fullName>
    </submittedName>
</protein>
<keyword evidence="2" id="KW-1185">Reference proteome</keyword>
<proteinExistence type="predicted"/>
<dbReference type="EMBL" id="BGPR01013462">
    <property type="protein sequence ID" value="GBN60795.1"/>
    <property type="molecule type" value="Genomic_DNA"/>
</dbReference>
<name>A0A4Y2Q9A7_ARAVE</name>
<accession>A0A4Y2Q9A7</accession>
<gene>
    <name evidence="1" type="ORF">AVEN_261325_1</name>
</gene>
<evidence type="ECO:0000313" key="2">
    <source>
        <dbReference type="Proteomes" id="UP000499080"/>
    </source>
</evidence>
<evidence type="ECO:0000313" key="1">
    <source>
        <dbReference type="EMBL" id="GBN60795.1"/>
    </source>
</evidence>
<dbReference type="AlphaFoldDB" id="A0A4Y2Q9A7"/>
<dbReference type="Proteomes" id="UP000499080">
    <property type="component" value="Unassembled WGS sequence"/>
</dbReference>
<sequence>MLEGAAEDLRGCSSTPLATPLRSRKSAEPLLEEVRGLVADLLRHAEVPLLLAGAHLHLNLCVVALHVEVLALVLEELAPAAAVTVVRALVVSGDAPVVGPEMIPVWLSDFEIRSLL</sequence>
<organism evidence="1 2">
    <name type="scientific">Araneus ventricosus</name>
    <name type="common">Orbweaver spider</name>
    <name type="synonym">Epeira ventricosa</name>
    <dbReference type="NCBI Taxonomy" id="182803"/>
    <lineage>
        <taxon>Eukaryota</taxon>
        <taxon>Metazoa</taxon>
        <taxon>Ecdysozoa</taxon>
        <taxon>Arthropoda</taxon>
        <taxon>Chelicerata</taxon>
        <taxon>Arachnida</taxon>
        <taxon>Araneae</taxon>
        <taxon>Araneomorphae</taxon>
        <taxon>Entelegynae</taxon>
        <taxon>Araneoidea</taxon>
        <taxon>Araneidae</taxon>
        <taxon>Araneus</taxon>
    </lineage>
</organism>
<comment type="caution">
    <text evidence="1">The sequence shown here is derived from an EMBL/GenBank/DDBJ whole genome shotgun (WGS) entry which is preliminary data.</text>
</comment>